<evidence type="ECO:0000313" key="5">
    <source>
        <dbReference type="Proteomes" id="UP000674234"/>
    </source>
</evidence>
<dbReference type="PANTHER" id="PTHR37042:SF4">
    <property type="entry name" value="OUTER MEMBRANE PROTEIN RV1973"/>
    <property type="match status" value="1"/>
</dbReference>
<comment type="subcellular location">
    <subcellularLocation>
        <location evidence="1">Membrane</location>
    </subcellularLocation>
</comment>
<evidence type="ECO:0000313" key="4">
    <source>
        <dbReference type="EMBL" id="MBP2704885.1"/>
    </source>
</evidence>
<comment type="caution">
    <text evidence="4">The sequence shown here is derived from an EMBL/GenBank/DDBJ whole genome shotgun (WGS) entry which is preliminary data.</text>
</comment>
<keyword evidence="5" id="KW-1185">Reference proteome</keyword>
<sequence length="172" mass="18629">MADAARAPRSRSVPPTALLTALVLVLAGLAYWLNVQLADERALAADREAVVRAAAAHAVALLSVNHRTVDDDLKRALATATGQERADYEKNAPALRATTLEKKVVQTGVLRASALESLSADRRTAEVLIVADAEIHWEDGKKAAPEERFYRWRMKVTEAGGLWLVAAAERVP</sequence>
<name>A0A940WG40_9ACTN</name>
<evidence type="ECO:0000256" key="3">
    <source>
        <dbReference type="SAM" id="Phobius"/>
    </source>
</evidence>
<dbReference type="EMBL" id="JAFCNB010000006">
    <property type="protein sequence ID" value="MBP2704885.1"/>
    <property type="molecule type" value="Genomic_DNA"/>
</dbReference>
<accession>A0A940WG40</accession>
<evidence type="ECO:0000256" key="2">
    <source>
        <dbReference type="ARBA" id="ARBA00023136"/>
    </source>
</evidence>
<dbReference type="PANTHER" id="PTHR37042">
    <property type="entry name" value="OUTER MEMBRANE PROTEIN RV1973"/>
    <property type="match status" value="1"/>
</dbReference>
<feature type="transmembrane region" description="Helical" evidence="3">
    <location>
        <begin position="12"/>
        <end position="33"/>
    </location>
</feature>
<reference evidence="4" key="1">
    <citation type="submission" date="2021-02" db="EMBL/GenBank/DDBJ databases">
        <title>Draft genome sequence of Microbispora sp. RL4-1S isolated from rice leaves in Thailand.</title>
        <authorList>
            <person name="Muangham S."/>
            <person name="Duangmal K."/>
        </authorList>
    </citation>
    <scope>NUCLEOTIDE SEQUENCE</scope>
    <source>
        <strain evidence="4">RL4-1S</strain>
    </source>
</reference>
<keyword evidence="3" id="KW-1133">Transmembrane helix</keyword>
<dbReference type="AlphaFoldDB" id="A0A940WG40"/>
<dbReference type="Proteomes" id="UP000674234">
    <property type="component" value="Unassembled WGS sequence"/>
</dbReference>
<gene>
    <name evidence="4" type="ORF">JOL79_13775</name>
</gene>
<evidence type="ECO:0000256" key="1">
    <source>
        <dbReference type="ARBA" id="ARBA00004370"/>
    </source>
</evidence>
<dbReference type="RefSeq" id="WP_210156166.1">
    <property type="nucleotide sequence ID" value="NZ_JAFCNB010000006.1"/>
</dbReference>
<dbReference type="GO" id="GO:0016020">
    <property type="term" value="C:membrane"/>
    <property type="evidence" value="ECO:0007669"/>
    <property type="project" value="UniProtKB-SubCell"/>
</dbReference>
<keyword evidence="3" id="KW-0812">Transmembrane</keyword>
<keyword evidence="2 3" id="KW-0472">Membrane</keyword>
<protein>
    <recommendedName>
        <fullName evidence="6">Mce-associated membrane protein</fullName>
    </recommendedName>
</protein>
<organism evidence="4 5">
    <name type="scientific">Microbispora oryzae</name>
    <dbReference type="NCBI Taxonomy" id="2806554"/>
    <lineage>
        <taxon>Bacteria</taxon>
        <taxon>Bacillati</taxon>
        <taxon>Actinomycetota</taxon>
        <taxon>Actinomycetes</taxon>
        <taxon>Streptosporangiales</taxon>
        <taxon>Streptosporangiaceae</taxon>
        <taxon>Microbispora</taxon>
    </lineage>
</organism>
<evidence type="ECO:0008006" key="6">
    <source>
        <dbReference type="Google" id="ProtNLM"/>
    </source>
</evidence>
<proteinExistence type="predicted"/>